<keyword evidence="2" id="KW-1185">Reference proteome</keyword>
<evidence type="ECO:0000313" key="1">
    <source>
        <dbReference type="EMBL" id="MBJ7883017.1"/>
    </source>
</evidence>
<name>A0A934KYM9_9FLAO</name>
<accession>A0A934KYM9</accession>
<evidence type="ECO:0000313" key="2">
    <source>
        <dbReference type="Proteomes" id="UP000662373"/>
    </source>
</evidence>
<reference evidence="1 2" key="1">
    <citation type="submission" date="2020-09" db="EMBL/GenBank/DDBJ databases">
        <title>Draft genome of Gelidibacter salicanalis PAMC21136.</title>
        <authorList>
            <person name="Park H."/>
        </authorList>
    </citation>
    <scope>NUCLEOTIDE SEQUENCE [LARGE SCALE GENOMIC DNA]</scope>
    <source>
        <strain evidence="1 2">PAMC21136</strain>
    </source>
</reference>
<dbReference type="RefSeq" id="WP_199603535.1">
    <property type="nucleotide sequence ID" value="NZ_JAEHJZ010000067.1"/>
</dbReference>
<dbReference type="AlphaFoldDB" id="A0A934KYM9"/>
<proteinExistence type="predicted"/>
<sequence length="70" mass="8016">MILEQKKVQDSINDTVEGKTSKIPNDKFETIIYEGCEYLVYKEQPDNNKALGFMAHKGNCSNPIHNHFSN</sequence>
<gene>
    <name evidence="1" type="ORF">JEM65_20485</name>
</gene>
<protein>
    <submittedName>
        <fullName evidence="1">Uncharacterized protein</fullName>
    </submittedName>
</protein>
<comment type="caution">
    <text evidence="1">The sequence shown here is derived from an EMBL/GenBank/DDBJ whole genome shotgun (WGS) entry which is preliminary data.</text>
</comment>
<dbReference type="Proteomes" id="UP000662373">
    <property type="component" value="Unassembled WGS sequence"/>
</dbReference>
<organism evidence="1 2">
    <name type="scientific">Gelidibacter salicanalis</name>
    <dbReference type="NCBI Taxonomy" id="291193"/>
    <lineage>
        <taxon>Bacteria</taxon>
        <taxon>Pseudomonadati</taxon>
        <taxon>Bacteroidota</taxon>
        <taxon>Flavobacteriia</taxon>
        <taxon>Flavobacteriales</taxon>
        <taxon>Flavobacteriaceae</taxon>
        <taxon>Gelidibacter</taxon>
    </lineage>
</organism>
<dbReference type="EMBL" id="JAEHJZ010000067">
    <property type="protein sequence ID" value="MBJ7883017.1"/>
    <property type="molecule type" value="Genomic_DNA"/>
</dbReference>